<evidence type="ECO:0000256" key="5">
    <source>
        <dbReference type="ARBA" id="ARBA00023136"/>
    </source>
</evidence>
<evidence type="ECO:0000256" key="6">
    <source>
        <dbReference type="RuleBase" id="RU363053"/>
    </source>
</evidence>
<dbReference type="GO" id="GO:0016020">
    <property type="term" value="C:membrane"/>
    <property type="evidence" value="ECO:0007669"/>
    <property type="project" value="UniProtKB-SubCell"/>
</dbReference>
<proteinExistence type="inferred from homology"/>
<dbReference type="Pfam" id="PF04117">
    <property type="entry name" value="Mpv17_PMP22"/>
    <property type="match status" value="1"/>
</dbReference>
<evidence type="ECO:0000256" key="4">
    <source>
        <dbReference type="ARBA" id="ARBA00022989"/>
    </source>
</evidence>
<name>A0A0P4W430_SCYOL</name>
<dbReference type="EMBL" id="GDRN01104020">
    <property type="protein sequence ID" value="JAI57980.1"/>
    <property type="molecule type" value="Transcribed_RNA"/>
</dbReference>
<sequence length="195" mass="22773">MLRGADLFKRFVQSPARRFIKYAFDKHLFATNVTISLTLSGIGDILQQHHNIIHQQQHSWDRARTRHMTCTGVTVGALCHHWYVLLDRRLPGRSLAVVLKKLLVDQLLFSPVCLTVFFLSLGLFRGGDWSTFVSDVWHKGWRLYAAEWIVWPPAQLVNFYLLPTKFRVLYDNSISLMFDVYTSHVCYDKKIMEDD</sequence>
<comment type="similarity">
    <text evidence="2 6">Belongs to the peroxisomal membrane protein PXMP2/4 family.</text>
</comment>
<reference evidence="7" key="1">
    <citation type="submission" date="2015-09" db="EMBL/GenBank/DDBJ databases">
        <title>Scylla olivacea transcriptome.</title>
        <authorList>
            <person name="Ikhwanuddin M."/>
        </authorList>
    </citation>
    <scope>NUCLEOTIDE SEQUENCE</scope>
</reference>
<organism evidence="7">
    <name type="scientific">Scylla olivacea</name>
    <name type="common">Orange mud crab</name>
    <name type="synonym">Cancer olivacea</name>
    <dbReference type="NCBI Taxonomy" id="85551"/>
    <lineage>
        <taxon>Eukaryota</taxon>
        <taxon>Metazoa</taxon>
        <taxon>Ecdysozoa</taxon>
        <taxon>Arthropoda</taxon>
        <taxon>Crustacea</taxon>
        <taxon>Multicrustacea</taxon>
        <taxon>Malacostraca</taxon>
        <taxon>Eumalacostraca</taxon>
        <taxon>Eucarida</taxon>
        <taxon>Decapoda</taxon>
        <taxon>Pleocyemata</taxon>
        <taxon>Brachyura</taxon>
        <taxon>Eubrachyura</taxon>
        <taxon>Portunoidea</taxon>
        <taxon>Portunidae</taxon>
        <taxon>Portuninae</taxon>
        <taxon>Scylla</taxon>
    </lineage>
</organism>
<dbReference type="PANTHER" id="PTHR11266">
    <property type="entry name" value="PEROXISOMAL MEMBRANE PROTEIN 2, PXMP2 MPV17"/>
    <property type="match status" value="1"/>
</dbReference>
<dbReference type="AlphaFoldDB" id="A0A0P4W430"/>
<evidence type="ECO:0000313" key="7">
    <source>
        <dbReference type="EMBL" id="JAI57980.1"/>
    </source>
</evidence>
<dbReference type="InterPro" id="IPR007248">
    <property type="entry name" value="Mpv17_PMP22"/>
</dbReference>
<dbReference type="GO" id="GO:0005739">
    <property type="term" value="C:mitochondrion"/>
    <property type="evidence" value="ECO:0007669"/>
    <property type="project" value="TreeGrafter"/>
</dbReference>
<keyword evidence="3" id="KW-0812">Transmembrane</keyword>
<accession>A0A0P4W430</accession>
<evidence type="ECO:0000256" key="1">
    <source>
        <dbReference type="ARBA" id="ARBA00004141"/>
    </source>
</evidence>
<dbReference type="PANTHER" id="PTHR11266:SF8">
    <property type="entry name" value="MPV17-LIKE PROTEIN 2"/>
    <property type="match status" value="1"/>
</dbReference>
<evidence type="ECO:0000256" key="2">
    <source>
        <dbReference type="ARBA" id="ARBA00006824"/>
    </source>
</evidence>
<comment type="subcellular location">
    <subcellularLocation>
        <location evidence="1">Membrane</location>
        <topology evidence="1">Multi-pass membrane protein</topology>
    </subcellularLocation>
</comment>
<evidence type="ECO:0008006" key="8">
    <source>
        <dbReference type="Google" id="ProtNLM"/>
    </source>
</evidence>
<keyword evidence="5" id="KW-0472">Membrane</keyword>
<dbReference type="GO" id="GO:0061668">
    <property type="term" value="P:mitochondrial ribosome assembly"/>
    <property type="evidence" value="ECO:0007669"/>
    <property type="project" value="TreeGrafter"/>
</dbReference>
<protein>
    <recommendedName>
        <fullName evidence="8">Mpv17-like protein 2</fullName>
    </recommendedName>
</protein>
<keyword evidence="4" id="KW-1133">Transmembrane helix</keyword>
<evidence type="ECO:0000256" key="3">
    <source>
        <dbReference type="ARBA" id="ARBA00022692"/>
    </source>
</evidence>